<evidence type="ECO:0000313" key="2">
    <source>
        <dbReference type="Proteomes" id="UP000664914"/>
    </source>
</evidence>
<organism evidence="1 2">
    <name type="scientific">Rhizorhabdus wittichii</name>
    <dbReference type="NCBI Taxonomy" id="160791"/>
    <lineage>
        <taxon>Bacteria</taxon>
        <taxon>Pseudomonadati</taxon>
        <taxon>Pseudomonadota</taxon>
        <taxon>Alphaproteobacteria</taxon>
        <taxon>Sphingomonadales</taxon>
        <taxon>Sphingomonadaceae</taxon>
        <taxon>Rhizorhabdus</taxon>
    </lineage>
</organism>
<reference evidence="1" key="1">
    <citation type="submission" date="2020-07" db="EMBL/GenBank/DDBJ databases">
        <authorList>
            <person name="Camacho E."/>
        </authorList>
    </citation>
    <scope>NUCLEOTIDE SEQUENCE</scope>
    <source>
        <strain evidence="1">MPO218</strain>
    </source>
</reference>
<dbReference type="RefSeq" id="WP_208634098.1">
    <property type="nucleotide sequence ID" value="NZ_CP059319.1"/>
</dbReference>
<protein>
    <submittedName>
        <fullName evidence="1">Uncharacterized protein</fullName>
    </submittedName>
</protein>
<reference evidence="1" key="2">
    <citation type="submission" date="2021-04" db="EMBL/GenBank/DDBJ databases">
        <title>Isolation and genomic analysis of the ibuprofen-degrading bacterium Sphingomonas strain MPO218.</title>
        <authorList>
            <person name="Aulestia M."/>
            <person name="Flores A."/>
            <person name="Mangas E.L."/>
            <person name="Perez-Pulido A.J."/>
            <person name="Santero E."/>
            <person name="Camacho E.M."/>
        </authorList>
    </citation>
    <scope>NUCLEOTIDE SEQUENCE</scope>
    <source>
        <strain evidence="1">MPO218</strain>
    </source>
</reference>
<dbReference type="Proteomes" id="UP000664914">
    <property type="component" value="Chromosome"/>
</dbReference>
<evidence type="ECO:0000313" key="1">
    <source>
        <dbReference type="EMBL" id="QTH23973.1"/>
    </source>
</evidence>
<dbReference type="Pfam" id="PF19559">
    <property type="entry name" value="DUF6081"/>
    <property type="match status" value="1"/>
</dbReference>
<name>A0A975D6Z9_9SPHN</name>
<sequence length="329" mass="36172">MDKDSKAGTETVWFDDFATGFHIGADGRAAQWKPLEAGAFRPADAIITTGDDGLTVIPKGIHPQSGEPAFTQTRAPAPPDAEIPGVLDHVKWFASVDRQSSGGLPGFDTPSGKTIHVETLMSGRTYGTEGHPFGDAVGDPLNDIRLAAPAMFNLDQESNIVFGFFLTNRGIFAAYERAPFARASFGHYTAFSFGLQVGARAPDDWHRLAISYDRASNTARWFVDGKLALEIDRVGRRLDRRHMIIDVGGEEQEVRLNQLQCGFGLYTLLDGSLDGGPGLVDLYGYPMFFDTARGEPHRQDYVDRDSRPTSRLFGQGAELKSRWHSVSYR</sequence>
<dbReference type="AlphaFoldDB" id="A0A975D6Z9"/>
<dbReference type="InterPro" id="IPR045727">
    <property type="entry name" value="DUF6081"/>
</dbReference>
<gene>
    <name evidence="1" type="ORF">HRJ34_10940</name>
</gene>
<accession>A0A975D6Z9</accession>
<dbReference type="EMBL" id="CP059319">
    <property type="protein sequence ID" value="QTH23973.1"/>
    <property type="molecule type" value="Genomic_DNA"/>
</dbReference>
<proteinExistence type="predicted"/>